<dbReference type="EMBL" id="LXQA010468139">
    <property type="protein sequence ID" value="MCI53737.1"/>
    <property type="molecule type" value="Genomic_DNA"/>
</dbReference>
<name>A0A392T046_9FABA</name>
<dbReference type="AlphaFoldDB" id="A0A392T046"/>
<keyword evidence="2" id="KW-1185">Reference proteome</keyword>
<feature type="non-terminal residue" evidence="1">
    <location>
        <position position="40"/>
    </location>
</feature>
<sequence>MVDDPIRNLIVDGSTDRGGDSDTILELRVGPNPILQNRLI</sequence>
<proteinExistence type="predicted"/>
<reference evidence="1 2" key="1">
    <citation type="journal article" date="2018" name="Front. Plant Sci.">
        <title>Red Clover (Trifolium pratense) and Zigzag Clover (T. medium) - A Picture of Genomic Similarities and Differences.</title>
        <authorList>
            <person name="Dluhosova J."/>
            <person name="Istvanek J."/>
            <person name="Nedelnik J."/>
            <person name="Repkova J."/>
        </authorList>
    </citation>
    <scope>NUCLEOTIDE SEQUENCE [LARGE SCALE GENOMIC DNA]</scope>
    <source>
        <strain evidence="2">cv. 10/8</strain>
        <tissue evidence="1">Leaf</tissue>
    </source>
</reference>
<protein>
    <submittedName>
        <fullName evidence="1">Uncharacterized protein</fullName>
    </submittedName>
</protein>
<organism evidence="1 2">
    <name type="scientific">Trifolium medium</name>
    <dbReference type="NCBI Taxonomy" id="97028"/>
    <lineage>
        <taxon>Eukaryota</taxon>
        <taxon>Viridiplantae</taxon>
        <taxon>Streptophyta</taxon>
        <taxon>Embryophyta</taxon>
        <taxon>Tracheophyta</taxon>
        <taxon>Spermatophyta</taxon>
        <taxon>Magnoliopsida</taxon>
        <taxon>eudicotyledons</taxon>
        <taxon>Gunneridae</taxon>
        <taxon>Pentapetalae</taxon>
        <taxon>rosids</taxon>
        <taxon>fabids</taxon>
        <taxon>Fabales</taxon>
        <taxon>Fabaceae</taxon>
        <taxon>Papilionoideae</taxon>
        <taxon>50 kb inversion clade</taxon>
        <taxon>NPAAA clade</taxon>
        <taxon>Hologalegina</taxon>
        <taxon>IRL clade</taxon>
        <taxon>Trifolieae</taxon>
        <taxon>Trifolium</taxon>
    </lineage>
</organism>
<evidence type="ECO:0000313" key="2">
    <source>
        <dbReference type="Proteomes" id="UP000265520"/>
    </source>
</evidence>
<evidence type="ECO:0000313" key="1">
    <source>
        <dbReference type="EMBL" id="MCI53737.1"/>
    </source>
</evidence>
<comment type="caution">
    <text evidence="1">The sequence shown here is derived from an EMBL/GenBank/DDBJ whole genome shotgun (WGS) entry which is preliminary data.</text>
</comment>
<accession>A0A392T046</accession>
<dbReference type="Proteomes" id="UP000265520">
    <property type="component" value="Unassembled WGS sequence"/>
</dbReference>